<protein>
    <submittedName>
        <fullName evidence="8">ABC transporter permease</fullName>
    </submittedName>
</protein>
<feature type="transmembrane region" description="Helical" evidence="6">
    <location>
        <begin position="283"/>
        <end position="308"/>
    </location>
</feature>
<dbReference type="InterPro" id="IPR013525">
    <property type="entry name" value="ABC2_TM"/>
</dbReference>
<feature type="compositionally biased region" description="Basic and acidic residues" evidence="5">
    <location>
        <begin position="10"/>
        <end position="25"/>
    </location>
</feature>
<keyword evidence="3 6" id="KW-1133">Transmembrane helix</keyword>
<feature type="region of interest" description="Disordered" evidence="5">
    <location>
        <begin position="1"/>
        <end position="25"/>
    </location>
</feature>
<dbReference type="RefSeq" id="WP_315732546.1">
    <property type="nucleotide sequence ID" value="NZ_JAVYII010000003.1"/>
</dbReference>
<evidence type="ECO:0000313" key="9">
    <source>
        <dbReference type="Proteomes" id="UP001268542"/>
    </source>
</evidence>
<accession>A0ABU3PV80</accession>
<dbReference type="EMBL" id="JAVYII010000003">
    <property type="protein sequence ID" value="MDT9593120.1"/>
    <property type="molecule type" value="Genomic_DNA"/>
</dbReference>
<comment type="subcellular location">
    <subcellularLocation>
        <location evidence="1">Membrane</location>
        <topology evidence="1">Multi-pass membrane protein</topology>
    </subcellularLocation>
</comment>
<organism evidence="8 9">
    <name type="scientific">Nocardioides imazamoxiresistens</name>
    <dbReference type="NCBI Taxonomy" id="3231893"/>
    <lineage>
        <taxon>Bacteria</taxon>
        <taxon>Bacillati</taxon>
        <taxon>Actinomycetota</taxon>
        <taxon>Actinomycetes</taxon>
        <taxon>Propionibacteriales</taxon>
        <taxon>Nocardioidaceae</taxon>
        <taxon>Nocardioides</taxon>
    </lineage>
</organism>
<gene>
    <name evidence="8" type="ORF">RDV89_08575</name>
</gene>
<evidence type="ECO:0000259" key="7">
    <source>
        <dbReference type="Pfam" id="PF12698"/>
    </source>
</evidence>
<reference evidence="8 9" key="1">
    <citation type="submission" date="2023-08" db="EMBL/GenBank/DDBJ databases">
        <title>Nocardioides seae sp. nov., a bacterium isolated from a soil.</title>
        <authorList>
            <person name="Wang X."/>
        </authorList>
    </citation>
    <scope>NUCLEOTIDE SEQUENCE [LARGE SCALE GENOMIC DNA]</scope>
    <source>
        <strain evidence="8 9">YZH12</strain>
    </source>
</reference>
<feature type="transmembrane region" description="Helical" evidence="6">
    <location>
        <begin position="45"/>
        <end position="67"/>
    </location>
</feature>
<keyword evidence="2 6" id="KW-0812">Transmembrane</keyword>
<evidence type="ECO:0000256" key="6">
    <source>
        <dbReference type="SAM" id="Phobius"/>
    </source>
</evidence>
<feature type="transmembrane region" description="Helical" evidence="6">
    <location>
        <begin position="247"/>
        <end position="271"/>
    </location>
</feature>
<evidence type="ECO:0000256" key="3">
    <source>
        <dbReference type="ARBA" id="ARBA00022989"/>
    </source>
</evidence>
<evidence type="ECO:0000256" key="5">
    <source>
        <dbReference type="SAM" id="MobiDB-lite"/>
    </source>
</evidence>
<evidence type="ECO:0000256" key="4">
    <source>
        <dbReference type="ARBA" id="ARBA00023136"/>
    </source>
</evidence>
<proteinExistence type="predicted"/>
<feature type="transmembrane region" description="Helical" evidence="6">
    <location>
        <begin position="196"/>
        <end position="218"/>
    </location>
</feature>
<sequence length="418" mass="43045">MSTSTPTTTERPERPERPEVTSDPRRVAGFGGVRLVIRRELATKLVTGAFFFSTFLFGLMAFAGPFVTGSGGDDDLTLGHSAATSGLADGVAEVAERGEGAGVSLREVADRDEATALLADGDVDAVVLEQDGALTVLVEDDLAPTLGTYLSSVAGDEALLDAATEAGVDPSVLAEAAAGAALQVEQVGEAFPIGDAMLGLSVGAIGLALVLLWGIPLATDVMQEKVSRVVEILLSSVRPWQLLAGKVLATTVIALVQLSVVLVGTGLAMAIRGSLPSLESLNWTVLGVGVVCLVLSIVTCSTLMAGLAARVERQEELSSVLQPAFAVVLLPIVAAVYLTFSFTDSIWFDVASLVPFFNTFALPARLAVETVPVWQVALSLAVAAGTAVAAFAVGGRVYGGAVLRAGGRVSLLEALRSR</sequence>
<feature type="transmembrane region" description="Helical" evidence="6">
    <location>
        <begin position="320"/>
        <end position="340"/>
    </location>
</feature>
<name>A0ABU3PV80_9ACTN</name>
<feature type="domain" description="ABC-2 type transporter transmembrane" evidence="7">
    <location>
        <begin position="73"/>
        <end position="394"/>
    </location>
</feature>
<keyword evidence="4 6" id="KW-0472">Membrane</keyword>
<feature type="transmembrane region" description="Helical" evidence="6">
    <location>
        <begin position="376"/>
        <end position="398"/>
    </location>
</feature>
<evidence type="ECO:0000313" key="8">
    <source>
        <dbReference type="EMBL" id="MDT9593120.1"/>
    </source>
</evidence>
<comment type="caution">
    <text evidence="8">The sequence shown here is derived from an EMBL/GenBank/DDBJ whole genome shotgun (WGS) entry which is preliminary data.</text>
</comment>
<evidence type="ECO:0000256" key="1">
    <source>
        <dbReference type="ARBA" id="ARBA00004141"/>
    </source>
</evidence>
<evidence type="ECO:0000256" key="2">
    <source>
        <dbReference type="ARBA" id="ARBA00022692"/>
    </source>
</evidence>
<keyword evidence="9" id="KW-1185">Reference proteome</keyword>
<dbReference type="Proteomes" id="UP001268542">
    <property type="component" value="Unassembled WGS sequence"/>
</dbReference>
<dbReference type="Pfam" id="PF12698">
    <property type="entry name" value="ABC2_membrane_3"/>
    <property type="match status" value="1"/>
</dbReference>